<accession>A0A9P9IY84</accession>
<feature type="signal peptide" evidence="1">
    <location>
        <begin position="1"/>
        <end position="18"/>
    </location>
</feature>
<feature type="chain" id="PRO_5040438240" evidence="1">
    <location>
        <begin position="19"/>
        <end position="86"/>
    </location>
</feature>
<evidence type="ECO:0000313" key="3">
    <source>
        <dbReference type="Proteomes" id="UP000700596"/>
    </source>
</evidence>
<comment type="caution">
    <text evidence="2">The sequence shown here is derived from an EMBL/GenBank/DDBJ whole genome shotgun (WGS) entry which is preliminary data.</text>
</comment>
<organism evidence="2 3">
    <name type="scientific">Dendryphion nanum</name>
    <dbReference type="NCBI Taxonomy" id="256645"/>
    <lineage>
        <taxon>Eukaryota</taxon>
        <taxon>Fungi</taxon>
        <taxon>Dikarya</taxon>
        <taxon>Ascomycota</taxon>
        <taxon>Pezizomycotina</taxon>
        <taxon>Dothideomycetes</taxon>
        <taxon>Pleosporomycetidae</taxon>
        <taxon>Pleosporales</taxon>
        <taxon>Torulaceae</taxon>
        <taxon>Dendryphion</taxon>
    </lineage>
</organism>
<protein>
    <submittedName>
        <fullName evidence="2">Uncharacterized protein</fullName>
    </submittedName>
</protein>
<name>A0A9P9IY84_9PLEO</name>
<keyword evidence="3" id="KW-1185">Reference proteome</keyword>
<dbReference type="EMBL" id="JAGMWT010000001">
    <property type="protein sequence ID" value="KAH7138167.1"/>
    <property type="molecule type" value="Genomic_DNA"/>
</dbReference>
<dbReference type="AlphaFoldDB" id="A0A9P9IY84"/>
<sequence length="86" mass="9154">MQLKALILPFALTSAVLAAPAPETTCTKVEPLFDLLKSVPGALGEFDMLSSGESRLAKRGCYWGGCGKCQSACRNNALFSQMKILS</sequence>
<reference evidence="2" key="1">
    <citation type="journal article" date="2021" name="Nat. Commun.">
        <title>Genetic determinants of endophytism in the Arabidopsis root mycobiome.</title>
        <authorList>
            <person name="Mesny F."/>
            <person name="Miyauchi S."/>
            <person name="Thiergart T."/>
            <person name="Pickel B."/>
            <person name="Atanasova L."/>
            <person name="Karlsson M."/>
            <person name="Huettel B."/>
            <person name="Barry K.W."/>
            <person name="Haridas S."/>
            <person name="Chen C."/>
            <person name="Bauer D."/>
            <person name="Andreopoulos W."/>
            <person name="Pangilinan J."/>
            <person name="LaButti K."/>
            <person name="Riley R."/>
            <person name="Lipzen A."/>
            <person name="Clum A."/>
            <person name="Drula E."/>
            <person name="Henrissat B."/>
            <person name="Kohler A."/>
            <person name="Grigoriev I.V."/>
            <person name="Martin F.M."/>
            <person name="Hacquard S."/>
        </authorList>
    </citation>
    <scope>NUCLEOTIDE SEQUENCE</scope>
    <source>
        <strain evidence="2">MPI-CAGE-CH-0243</strain>
    </source>
</reference>
<evidence type="ECO:0000313" key="2">
    <source>
        <dbReference type="EMBL" id="KAH7138167.1"/>
    </source>
</evidence>
<gene>
    <name evidence="2" type="ORF">B0J11DRAFT_513733</name>
</gene>
<keyword evidence="1" id="KW-0732">Signal</keyword>
<evidence type="ECO:0000256" key="1">
    <source>
        <dbReference type="SAM" id="SignalP"/>
    </source>
</evidence>
<proteinExistence type="predicted"/>
<dbReference type="Proteomes" id="UP000700596">
    <property type="component" value="Unassembled WGS sequence"/>
</dbReference>